<organism evidence="2 3">
    <name type="scientific">Mesotoga infera</name>
    <dbReference type="NCBI Taxonomy" id="1236046"/>
    <lineage>
        <taxon>Bacteria</taxon>
        <taxon>Thermotogati</taxon>
        <taxon>Thermotogota</taxon>
        <taxon>Thermotogae</taxon>
        <taxon>Kosmotogales</taxon>
        <taxon>Kosmotogaceae</taxon>
        <taxon>Mesotoga</taxon>
    </lineage>
</organism>
<name>A0A7Z7PQS9_9BACT</name>
<dbReference type="PANTHER" id="PTHR33387:SF3">
    <property type="entry name" value="DUF985 DOMAIN-CONTAINING PROTEIN"/>
    <property type="match status" value="1"/>
</dbReference>
<feature type="domain" description="DUF985" evidence="1">
    <location>
        <begin position="22"/>
        <end position="153"/>
    </location>
</feature>
<gene>
    <name evidence="2" type="ORF">MESINF_0629</name>
</gene>
<sequence length="189" mass="21054">MKEDRARSQDRKAKEIHPDTKAIIEHYQFQRLPVESTLYVSTYRSGVKTLEGGPLSTAMIGLYSDSPESLSLFHRLTADEVWHFYGGDPLKLVLLYPDGSSEDITMGNDFVKGQLVQFVVPAGVWQAGYMVPGGRYSLFGCTMAPGFTGSCFEAGTTDELLKKYPQRSEEIIRLSVRGIREKMPDGFSG</sequence>
<dbReference type="Pfam" id="PF06172">
    <property type="entry name" value="Cupin_5"/>
    <property type="match status" value="1"/>
</dbReference>
<dbReference type="Gene3D" id="2.60.120.10">
    <property type="entry name" value="Jelly Rolls"/>
    <property type="match status" value="1"/>
</dbReference>
<reference evidence="2 3" key="1">
    <citation type="submission" date="2017-01" db="EMBL/GenBank/DDBJ databases">
        <authorList>
            <person name="Erauso G."/>
        </authorList>
    </citation>
    <scope>NUCLEOTIDE SEQUENCE [LARGE SCALE GENOMIC DNA]</scope>
    <source>
        <strain evidence="2">MESINF1</strain>
    </source>
</reference>
<dbReference type="Proteomes" id="UP000250796">
    <property type="component" value="Chromosome MESINF"/>
</dbReference>
<dbReference type="PANTHER" id="PTHR33387">
    <property type="entry name" value="RMLC-LIKE JELLY ROLL FOLD PROTEIN"/>
    <property type="match status" value="1"/>
</dbReference>
<dbReference type="InterPro" id="IPR011051">
    <property type="entry name" value="RmlC_Cupin_sf"/>
</dbReference>
<evidence type="ECO:0000313" key="3">
    <source>
        <dbReference type="Proteomes" id="UP000250796"/>
    </source>
</evidence>
<dbReference type="CDD" id="cd06121">
    <property type="entry name" value="cupin_YML079wp"/>
    <property type="match status" value="1"/>
</dbReference>
<proteinExistence type="predicted"/>
<dbReference type="InterPro" id="IPR039935">
    <property type="entry name" value="YML079W-like"/>
</dbReference>
<keyword evidence="3" id="KW-1185">Reference proteome</keyword>
<dbReference type="EMBL" id="LS974202">
    <property type="protein sequence ID" value="SSC12078.1"/>
    <property type="molecule type" value="Genomic_DNA"/>
</dbReference>
<dbReference type="InterPro" id="IPR014710">
    <property type="entry name" value="RmlC-like_jellyroll"/>
</dbReference>
<dbReference type="InterPro" id="IPR009327">
    <property type="entry name" value="Cupin_DUF985"/>
</dbReference>
<dbReference type="AlphaFoldDB" id="A0A7Z7PQS9"/>
<evidence type="ECO:0000313" key="2">
    <source>
        <dbReference type="EMBL" id="SSC12078.1"/>
    </source>
</evidence>
<dbReference type="RefSeq" id="WP_169698478.1">
    <property type="nucleotide sequence ID" value="NZ_LS974202.1"/>
</dbReference>
<dbReference type="KEGG" id="minf:MESINF_0629"/>
<protein>
    <recommendedName>
        <fullName evidence="1">DUF985 domain-containing protein</fullName>
    </recommendedName>
</protein>
<accession>A0A7Z7PQS9</accession>
<evidence type="ECO:0000259" key="1">
    <source>
        <dbReference type="Pfam" id="PF06172"/>
    </source>
</evidence>
<dbReference type="SUPFAM" id="SSF51182">
    <property type="entry name" value="RmlC-like cupins"/>
    <property type="match status" value="1"/>
</dbReference>